<organism evidence="2 3">
    <name type="scientific">Tenacibaculum platacis</name>
    <dbReference type="NCBI Taxonomy" id="3137852"/>
    <lineage>
        <taxon>Bacteria</taxon>
        <taxon>Pseudomonadati</taxon>
        <taxon>Bacteroidota</taxon>
        <taxon>Flavobacteriia</taxon>
        <taxon>Flavobacteriales</taxon>
        <taxon>Flavobacteriaceae</taxon>
        <taxon>Tenacibaculum</taxon>
    </lineage>
</organism>
<dbReference type="PROSITE" id="PS51257">
    <property type="entry name" value="PROKAR_LIPOPROTEIN"/>
    <property type="match status" value="1"/>
</dbReference>
<feature type="signal peptide" evidence="1">
    <location>
        <begin position="1"/>
        <end position="19"/>
    </location>
</feature>
<dbReference type="RefSeq" id="WP_348713611.1">
    <property type="nucleotide sequence ID" value="NZ_CAXIXY010000007.1"/>
</dbReference>
<keyword evidence="3" id="KW-1185">Reference proteome</keyword>
<dbReference type="EMBL" id="CAXIXY010000007">
    <property type="protein sequence ID" value="CAL2093411.1"/>
    <property type="molecule type" value="Genomic_DNA"/>
</dbReference>
<comment type="caution">
    <text evidence="2">The sequence shown here is derived from an EMBL/GenBank/DDBJ whole genome shotgun (WGS) entry which is preliminary data.</text>
</comment>
<keyword evidence="2" id="KW-0449">Lipoprotein</keyword>
<evidence type="ECO:0000313" key="2">
    <source>
        <dbReference type="EMBL" id="CAL2093411.1"/>
    </source>
</evidence>
<feature type="chain" id="PRO_5045822596" evidence="1">
    <location>
        <begin position="20"/>
        <end position="255"/>
    </location>
</feature>
<evidence type="ECO:0000313" key="3">
    <source>
        <dbReference type="Proteomes" id="UP001497416"/>
    </source>
</evidence>
<reference evidence="2 3" key="1">
    <citation type="submission" date="2024-05" db="EMBL/GenBank/DDBJ databases">
        <authorList>
            <person name="Duchaud E."/>
        </authorList>
    </citation>
    <scope>NUCLEOTIDE SEQUENCE [LARGE SCALE GENOMIC DNA]</scope>
    <source>
        <strain evidence="2">Ena-SAMPLE-TAB-13-05-2024-13:56:06:370-140302</strain>
    </source>
</reference>
<protein>
    <submittedName>
        <fullName evidence="2">Lipoprotein</fullName>
    </submittedName>
</protein>
<keyword evidence="1" id="KW-0732">Signal</keyword>
<proteinExistence type="predicted"/>
<sequence length="255" mass="27813">MKYLKLFLFTVLTVLVSCSSEDSNSVTFNFTYTFSPNSANDSESTSSVLVYDQDGNDIGGSDLAFLTGIKSGETKSVDVTVDKGGILQFSGFTKDGFKRVFTDKEVKNGDAVSWNSANNKAFVTGDGSGDGNTDDSCKNWVEYNTECLSSVPDGTGSSKPGLRSRVCRISETATEITVRTEIEAINGGIDNIDFYKGLKIFYGDGSTATISKEQFNQQGVIIKEYTAFKISINNEDKDWDDLPSSPYLVVWCENN</sequence>
<name>A0ABM9P5W8_9FLAO</name>
<dbReference type="Proteomes" id="UP001497416">
    <property type="component" value="Unassembled WGS sequence"/>
</dbReference>
<accession>A0ABM9P5W8</accession>
<evidence type="ECO:0000256" key="1">
    <source>
        <dbReference type="SAM" id="SignalP"/>
    </source>
</evidence>
<gene>
    <name evidence="2" type="ORF">T190607A01A_50198</name>
</gene>